<organism evidence="1 2">
    <name type="scientific">Kordiimonas pumila</name>
    <dbReference type="NCBI Taxonomy" id="2161677"/>
    <lineage>
        <taxon>Bacteria</taxon>
        <taxon>Pseudomonadati</taxon>
        <taxon>Pseudomonadota</taxon>
        <taxon>Alphaproteobacteria</taxon>
        <taxon>Kordiimonadales</taxon>
        <taxon>Kordiimonadaceae</taxon>
        <taxon>Kordiimonas</taxon>
    </lineage>
</organism>
<name>A0ABV7D4M0_9PROT</name>
<dbReference type="CDD" id="cd14789">
    <property type="entry name" value="Tiki"/>
    <property type="match status" value="1"/>
</dbReference>
<dbReference type="EMBL" id="JBHRSL010000004">
    <property type="protein sequence ID" value="MFC3051776.1"/>
    <property type="molecule type" value="Genomic_DNA"/>
</dbReference>
<comment type="caution">
    <text evidence="1">The sequence shown here is derived from an EMBL/GenBank/DDBJ whole genome shotgun (WGS) entry which is preliminary data.</text>
</comment>
<dbReference type="Proteomes" id="UP001595444">
    <property type="component" value="Unassembled WGS sequence"/>
</dbReference>
<proteinExistence type="predicted"/>
<accession>A0ABV7D4M0</accession>
<evidence type="ECO:0000313" key="1">
    <source>
        <dbReference type="EMBL" id="MFC3051776.1"/>
    </source>
</evidence>
<gene>
    <name evidence="1" type="ORF">ACFOKA_07660</name>
</gene>
<dbReference type="RefSeq" id="WP_194215242.1">
    <property type="nucleotide sequence ID" value="NZ_CP061205.1"/>
</dbReference>
<keyword evidence="2" id="KW-1185">Reference proteome</keyword>
<dbReference type="Pfam" id="PF01963">
    <property type="entry name" value="TraB_PrgY_gumN"/>
    <property type="match status" value="1"/>
</dbReference>
<dbReference type="InterPro" id="IPR002816">
    <property type="entry name" value="TraB/PrgY/GumN_fam"/>
</dbReference>
<dbReference type="PANTHER" id="PTHR40590">
    <property type="entry name" value="CYTOPLASMIC PROTEIN-RELATED"/>
    <property type="match status" value="1"/>
</dbReference>
<evidence type="ECO:0000313" key="2">
    <source>
        <dbReference type="Proteomes" id="UP001595444"/>
    </source>
</evidence>
<protein>
    <submittedName>
        <fullName evidence="1">TraB/GumN family protein</fullName>
    </submittedName>
</protein>
<sequence>MTLYGATCYKLYRRITAILVLTFLSITATAGEGPAIWKVSDEDSEIWLFGTIHILKPDTDWYSPALNKAYNRADVVYFEAPADPAGIKPYVMKYGLNTTAPLSAQMTSEGTEYLAQVIQMLGLPQNFPQQLEPLKPWLAAVQIANVQMQASGADPELGADRVLSKRAATDGKKMAYLETDADQVMALANLSPSAQLFFLEDGLKTMIEDPDMVDELIEGWRTGNVAQVDTILLETLEAHPELQKALLLDRNQNWANQINEILKGSGTVLIAVGAGHLVGPDSVQELLRQNFGIIAARE</sequence>
<dbReference type="InterPro" id="IPR047111">
    <property type="entry name" value="YbaP-like"/>
</dbReference>
<reference evidence="2" key="1">
    <citation type="journal article" date="2019" name="Int. J. Syst. Evol. Microbiol.">
        <title>The Global Catalogue of Microorganisms (GCM) 10K type strain sequencing project: providing services to taxonomists for standard genome sequencing and annotation.</title>
        <authorList>
            <consortium name="The Broad Institute Genomics Platform"/>
            <consortium name="The Broad Institute Genome Sequencing Center for Infectious Disease"/>
            <person name="Wu L."/>
            <person name="Ma J."/>
        </authorList>
    </citation>
    <scope>NUCLEOTIDE SEQUENCE [LARGE SCALE GENOMIC DNA]</scope>
    <source>
        <strain evidence="2">KCTC 62164</strain>
    </source>
</reference>
<dbReference type="PANTHER" id="PTHR40590:SF1">
    <property type="entry name" value="CYTOPLASMIC PROTEIN"/>
    <property type="match status" value="1"/>
</dbReference>